<evidence type="ECO:0000313" key="2">
    <source>
        <dbReference type="EMBL" id="CAH0485998.1"/>
    </source>
</evidence>
<comment type="caution">
    <text evidence="2">The sequence shown here is derived from an EMBL/GenBank/DDBJ whole genome shotgun (WGS) entry which is preliminary data.</text>
</comment>
<dbReference type="EMBL" id="CAKLBC010000339">
    <property type="protein sequence ID" value="CAH0485998.1"/>
    <property type="molecule type" value="Genomic_DNA"/>
</dbReference>
<accession>A0ABN8C046</accession>
<keyword evidence="3" id="KW-1185">Reference proteome</keyword>
<evidence type="ECO:0000256" key="1">
    <source>
        <dbReference type="SAM" id="MobiDB-lite"/>
    </source>
</evidence>
<feature type="region of interest" description="Disordered" evidence="1">
    <location>
        <begin position="238"/>
        <end position="269"/>
    </location>
</feature>
<dbReference type="Proteomes" id="UP001157938">
    <property type="component" value="Unassembled WGS sequence"/>
</dbReference>
<name>A0ABN8C046_9STRA</name>
<reference evidence="2 3" key="1">
    <citation type="submission" date="2021-11" db="EMBL/GenBank/DDBJ databases">
        <authorList>
            <person name="Islam A."/>
            <person name="Islam S."/>
            <person name="Flora M.S."/>
            <person name="Rahman M."/>
            <person name="Ziaur R.M."/>
            <person name="Epstein J.H."/>
            <person name="Hassan M."/>
            <person name="Klassen M."/>
            <person name="Woodard K."/>
            <person name="Webb A."/>
            <person name="Webby R.J."/>
            <person name="El Zowalaty M.E."/>
        </authorList>
    </citation>
    <scope>NUCLEOTIDE SEQUENCE [LARGE SCALE GENOMIC DNA]</scope>
    <source>
        <strain evidence="2">Pf1</strain>
    </source>
</reference>
<protein>
    <submittedName>
        <fullName evidence="2">Uncharacterized protein</fullName>
    </submittedName>
</protein>
<gene>
    <name evidence="2" type="ORF">PFR001_LOCUS1655</name>
</gene>
<feature type="compositionally biased region" description="Basic and acidic residues" evidence="1">
    <location>
        <begin position="246"/>
        <end position="256"/>
    </location>
</feature>
<proteinExistence type="predicted"/>
<sequence length="412" mass="46091">MADAESDIIRLVNVSPQDVSDEVFAQELKKNHQCKKLRAACTQLGLHPQADPVLNHKDGYIQLLIRYRRSRCGEVSTGHSNSTTKPMKRFSNVEVGGRTKHCGIKLVNVLFSRAFISRMAESGIVPSTGIKVTATDGRAKYWKDVALAYENGDPEFHRIAGPPGRYEGIDPRLSPHHSSAMLCSIWKNITTCYEKSIARWTQLGTENVDFAHFCNDVDVLYLYDKLQIQPIEANVEQLRASKRAKTRDVSRERENDSNNADSENEEPLMERGNFLIPSESKAPPQRPVSSADDLQGLMYRKILPASSPEPVSDQHRDILEGQASTTSQNSRTPLKESMQQVLAATNEKRLRLDAYDGVIYSSQAVRDTMSAIEALKRGNYDHAIIAQATESMDAIVQVWLRELNKAGQARVP</sequence>
<evidence type="ECO:0000313" key="3">
    <source>
        <dbReference type="Proteomes" id="UP001157938"/>
    </source>
</evidence>
<organism evidence="2 3">
    <name type="scientific">Peronospora farinosa</name>
    <dbReference type="NCBI Taxonomy" id="134698"/>
    <lineage>
        <taxon>Eukaryota</taxon>
        <taxon>Sar</taxon>
        <taxon>Stramenopiles</taxon>
        <taxon>Oomycota</taxon>
        <taxon>Peronosporomycetes</taxon>
        <taxon>Peronosporales</taxon>
        <taxon>Peronosporaceae</taxon>
        <taxon>Peronospora</taxon>
    </lineage>
</organism>